<dbReference type="Proteomes" id="UP000008084">
    <property type="component" value="Chromosome"/>
</dbReference>
<dbReference type="KEGG" id="yey:Y11_40651"/>
<dbReference type="EMBL" id="FR729477">
    <property type="protein sequence ID" value="CBY28465.1"/>
    <property type="molecule type" value="Genomic_DNA"/>
</dbReference>
<evidence type="ECO:0000256" key="1">
    <source>
        <dbReference type="SAM" id="Phobius"/>
    </source>
</evidence>
<accession>A0A0H3NY46</accession>
<organism evidence="2 3">
    <name type="scientific">Yersinia enterocolitica subsp. palearctica serotype O:3 (strain DSM 13030 / CIP 106945 / Y11)</name>
    <dbReference type="NCBI Taxonomy" id="930944"/>
    <lineage>
        <taxon>Bacteria</taxon>
        <taxon>Pseudomonadati</taxon>
        <taxon>Pseudomonadota</taxon>
        <taxon>Gammaproteobacteria</taxon>
        <taxon>Enterobacterales</taxon>
        <taxon>Yersiniaceae</taxon>
        <taxon>Yersinia</taxon>
    </lineage>
</organism>
<feature type="transmembrane region" description="Helical" evidence="1">
    <location>
        <begin position="20"/>
        <end position="37"/>
    </location>
</feature>
<keyword evidence="1" id="KW-0472">Membrane</keyword>
<dbReference type="HOGENOM" id="CLU_3224128_0_0_6"/>
<evidence type="ECO:0000313" key="2">
    <source>
        <dbReference type="EMBL" id="CBY28465.1"/>
    </source>
</evidence>
<keyword evidence="1" id="KW-1133">Transmembrane helix</keyword>
<name>A0A0H3NY46_YERE1</name>
<evidence type="ECO:0000313" key="3">
    <source>
        <dbReference type="Proteomes" id="UP000008084"/>
    </source>
</evidence>
<dbReference type="AlphaFoldDB" id="A0A0H3NY46"/>
<keyword evidence="1" id="KW-0812">Transmembrane</keyword>
<proteinExistence type="predicted"/>
<protein>
    <submittedName>
        <fullName evidence="2">Uncharacterized protein</fullName>
    </submittedName>
</protein>
<dbReference type="PATRIC" id="fig|930944.6.peg.4043"/>
<gene>
    <name evidence="2" type="ordered locus">Y11_40651</name>
</gene>
<sequence>MDNPNKSRSLVQFTALTAGIFARFAVFCITLPHYLWIKTTLMDL</sequence>
<reference evidence="2 3" key="1">
    <citation type="journal article" date="2011" name="J. Bacteriol.">
        <title>Complete genome sequence of Yersinia enterocolitica subsp. palearctica serogroup O:3.</title>
        <authorList>
            <person name="Batzilla J."/>
            <person name="Hoper D."/>
            <person name="Antonenka U."/>
            <person name="Heesemann J."/>
            <person name="Rakin A."/>
        </authorList>
    </citation>
    <scope>NUCLEOTIDE SEQUENCE [LARGE SCALE GENOMIC DNA]</scope>
    <source>
        <strain evidence="3">DSM 13030 / CIP 106945 / Y11</strain>
    </source>
</reference>